<reference evidence="8 9" key="1">
    <citation type="submission" date="2019-10" db="EMBL/GenBank/DDBJ databases">
        <authorList>
            <person name="Palmer J.M."/>
        </authorList>
    </citation>
    <scope>NUCLEOTIDE SEQUENCE [LARGE SCALE GENOMIC DNA]</scope>
    <source>
        <strain evidence="8 9">TWF718</strain>
    </source>
</reference>
<feature type="compositionally biased region" description="Basic and acidic residues" evidence="7">
    <location>
        <begin position="78"/>
        <end position="88"/>
    </location>
</feature>
<keyword evidence="3" id="KW-0698">rRNA processing</keyword>
<dbReference type="Proteomes" id="UP001313282">
    <property type="component" value="Unassembled WGS sequence"/>
</dbReference>
<evidence type="ECO:0000256" key="1">
    <source>
        <dbReference type="ARBA" id="ARBA00004604"/>
    </source>
</evidence>
<dbReference type="PANTHER" id="PTHR17039">
    <property type="entry name" value="U3 SMALL NUCLEOLAR RIBONUCLEOPROTEIN PROTEIN MPP10"/>
    <property type="match status" value="1"/>
</dbReference>
<evidence type="ECO:0000313" key="8">
    <source>
        <dbReference type="EMBL" id="KAK6351686.1"/>
    </source>
</evidence>
<keyword evidence="5" id="KW-0687">Ribonucleoprotein</keyword>
<dbReference type="PANTHER" id="PTHR17039:SF0">
    <property type="entry name" value="U3 SMALL NUCLEOLAR RIBONUCLEOPROTEIN PROTEIN MPP10"/>
    <property type="match status" value="1"/>
</dbReference>
<comment type="subcellular location">
    <subcellularLocation>
        <location evidence="1">Nucleus</location>
        <location evidence="1">Nucleolus</location>
    </subcellularLocation>
</comment>
<evidence type="ECO:0000256" key="2">
    <source>
        <dbReference type="ARBA" id="ARBA00022517"/>
    </source>
</evidence>
<dbReference type="EMBL" id="JAVHNR010000002">
    <property type="protein sequence ID" value="KAK6351686.1"/>
    <property type="molecule type" value="Genomic_DNA"/>
</dbReference>
<proteinExistence type="inferred from homology"/>
<dbReference type="GO" id="GO:0005732">
    <property type="term" value="C:sno(s)RNA-containing ribonucleoprotein complex"/>
    <property type="evidence" value="ECO:0007669"/>
    <property type="project" value="InterPro"/>
</dbReference>
<evidence type="ECO:0000256" key="5">
    <source>
        <dbReference type="ARBA" id="ARBA00023274"/>
    </source>
</evidence>
<evidence type="ECO:0000256" key="7">
    <source>
        <dbReference type="SAM" id="MobiDB-lite"/>
    </source>
</evidence>
<keyword evidence="2" id="KW-0690">Ribosome biogenesis</keyword>
<dbReference type="GO" id="GO:0032040">
    <property type="term" value="C:small-subunit processome"/>
    <property type="evidence" value="ECO:0007669"/>
    <property type="project" value="TreeGrafter"/>
</dbReference>
<evidence type="ECO:0000313" key="9">
    <source>
        <dbReference type="Proteomes" id="UP001313282"/>
    </source>
</evidence>
<keyword evidence="9" id="KW-1185">Reference proteome</keyword>
<keyword evidence="4" id="KW-0539">Nucleus</keyword>
<dbReference type="GO" id="GO:0034457">
    <property type="term" value="C:Mpp10 complex"/>
    <property type="evidence" value="ECO:0007669"/>
    <property type="project" value="InterPro"/>
</dbReference>
<feature type="region of interest" description="Disordered" evidence="7">
    <location>
        <begin position="200"/>
        <end position="223"/>
    </location>
</feature>
<name>A0AAN8RFU6_9PEZI</name>
<protein>
    <submittedName>
        <fullName evidence="8">U3 snoRNP protein</fullName>
    </submittedName>
</protein>
<dbReference type="GO" id="GO:0006364">
    <property type="term" value="P:rRNA processing"/>
    <property type="evidence" value="ECO:0007669"/>
    <property type="project" value="UniProtKB-KW"/>
</dbReference>
<sequence length="593" mass="65640">MANQLLTSLLYQPSNNLGPNSDIYHESVFNTQFYLNALAGAESAGHNVHTVGFDIEQIWMQSQALLGAIQESAYSCEFRGEPENEPPRKRTRRNNRTQTKEPIGPGFDEHTSISQEPLEDVRDSSSDTSSSEAEPEFGAPSNNDHTLNYPSDTSRGRVRSELDDGFFSIEAFNLDTEAFEHADELGKSLGELDTTINWSVDPDDDVDGSAIDSDTSEGGDRPLMYTDFFLPPEYPGNRSGLNGSGTSAKWPPEEINAALNGSDEMMNEIERDLFDKMSSGGQSWASEASEGMGHSSHRSVQARLSDHIRELEKQNIDKREWVLSGETNSKQRPFNSLLQEDLDFERIGKPVPVVTQESTTTLEEMIKGRIITGLFDEILRRNLEQHQKSRRPVIELEDSKSKVGLAEVYEQDHLEKAIPSQPQAADVKLDALRSEISSLFSAVSGQLDMLSSWHFTPKTPQSTLSVVQDVRTLDMEEVQVNANHLSGPTSTALAPQEVYNPSTKEHQSDGVIKVSGIPMSLSEVERSKRTKERNRKNQKRAGPTGMRTSTDDNVGILRTLQKADVAVIGRDGKQVSLGGSRPEKTSSGSRIKL</sequence>
<organism evidence="8 9">
    <name type="scientific">Orbilia javanica</name>
    <dbReference type="NCBI Taxonomy" id="47235"/>
    <lineage>
        <taxon>Eukaryota</taxon>
        <taxon>Fungi</taxon>
        <taxon>Dikarya</taxon>
        <taxon>Ascomycota</taxon>
        <taxon>Pezizomycotina</taxon>
        <taxon>Orbiliomycetes</taxon>
        <taxon>Orbiliales</taxon>
        <taxon>Orbiliaceae</taxon>
        <taxon>Orbilia</taxon>
    </lineage>
</organism>
<feature type="region of interest" description="Disordered" evidence="7">
    <location>
        <begin position="570"/>
        <end position="593"/>
    </location>
</feature>
<comment type="similarity">
    <text evidence="6">Belongs to the MPP10 family.</text>
</comment>
<feature type="region of interest" description="Disordered" evidence="7">
    <location>
        <begin position="517"/>
        <end position="554"/>
    </location>
</feature>
<feature type="compositionally biased region" description="Basic residues" evidence="7">
    <location>
        <begin position="528"/>
        <end position="539"/>
    </location>
</feature>
<comment type="caution">
    <text evidence="8">The sequence shown here is derived from an EMBL/GenBank/DDBJ whole genome shotgun (WGS) entry which is preliminary data.</text>
</comment>
<accession>A0AAN8RFU6</accession>
<dbReference type="Pfam" id="PF04006">
    <property type="entry name" value="Mpp10"/>
    <property type="match status" value="1"/>
</dbReference>
<feature type="compositionally biased region" description="Polar residues" evidence="7">
    <location>
        <begin position="140"/>
        <end position="153"/>
    </location>
</feature>
<evidence type="ECO:0000256" key="6">
    <source>
        <dbReference type="ARBA" id="ARBA00029455"/>
    </source>
</evidence>
<dbReference type="InterPro" id="IPR012173">
    <property type="entry name" value="Mpp10"/>
</dbReference>
<dbReference type="AlphaFoldDB" id="A0AAN8RFU6"/>
<feature type="region of interest" description="Disordered" evidence="7">
    <location>
        <begin position="78"/>
        <end position="156"/>
    </location>
</feature>
<evidence type="ECO:0000256" key="3">
    <source>
        <dbReference type="ARBA" id="ARBA00022552"/>
    </source>
</evidence>
<gene>
    <name evidence="8" type="primary">MPP10</name>
    <name evidence="8" type="ORF">TWF718_004836</name>
</gene>
<evidence type="ECO:0000256" key="4">
    <source>
        <dbReference type="ARBA" id="ARBA00023242"/>
    </source>
</evidence>